<comment type="caution">
    <text evidence="4">The sequence shown here is derived from an EMBL/GenBank/DDBJ whole genome shotgun (WGS) entry which is preliminary data.</text>
</comment>
<dbReference type="Gene3D" id="3.10.580.10">
    <property type="entry name" value="CBS-domain"/>
    <property type="match status" value="1"/>
</dbReference>
<feature type="domain" description="CBS" evidence="3">
    <location>
        <begin position="77"/>
        <end position="133"/>
    </location>
</feature>
<evidence type="ECO:0000313" key="4">
    <source>
        <dbReference type="EMBL" id="KTD35886.1"/>
    </source>
</evidence>
<evidence type="ECO:0000256" key="1">
    <source>
        <dbReference type="ARBA" id="ARBA00023122"/>
    </source>
</evidence>
<reference evidence="4 5" key="1">
    <citation type="submission" date="2015-11" db="EMBL/GenBank/DDBJ databases">
        <title>Genomic analysis of 38 Legionella species identifies large and diverse effector repertoires.</title>
        <authorList>
            <person name="Burstein D."/>
            <person name="Amaro F."/>
            <person name="Zusman T."/>
            <person name="Lifshitz Z."/>
            <person name="Cohen O."/>
            <person name="Gilbert J.A."/>
            <person name="Pupko T."/>
            <person name="Shuman H.A."/>
            <person name="Segal G."/>
        </authorList>
    </citation>
    <scope>NUCLEOTIDE SEQUENCE [LARGE SCALE GENOMIC DNA]</scope>
    <source>
        <strain evidence="4 5">ATCC 49506</strain>
    </source>
</reference>
<dbReference type="Pfam" id="PF00571">
    <property type="entry name" value="CBS"/>
    <property type="match status" value="2"/>
</dbReference>
<accession>A0A0W0WU62</accession>
<dbReference type="PANTHER" id="PTHR43080">
    <property type="entry name" value="CBS DOMAIN-CONTAINING PROTEIN CBSX3, MITOCHONDRIAL"/>
    <property type="match status" value="1"/>
</dbReference>
<dbReference type="SMART" id="SM00116">
    <property type="entry name" value="CBS"/>
    <property type="match status" value="2"/>
</dbReference>
<dbReference type="PANTHER" id="PTHR43080:SF2">
    <property type="entry name" value="CBS DOMAIN-CONTAINING PROTEIN"/>
    <property type="match status" value="1"/>
</dbReference>
<organism evidence="4 5">
    <name type="scientific">Legionella nautarum</name>
    <dbReference type="NCBI Taxonomy" id="45070"/>
    <lineage>
        <taxon>Bacteria</taxon>
        <taxon>Pseudomonadati</taxon>
        <taxon>Pseudomonadota</taxon>
        <taxon>Gammaproteobacteria</taxon>
        <taxon>Legionellales</taxon>
        <taxon>Legionellaceae</taxon>
        <taxon>Legionella</taxon>
    </lineage>
</organism>
<dbReference type="AlphaFoldDB" id="A0A0W0WU62"/>
<sequence>MAHLIYSALSEPRRPIVYVSPKTTVSQCINLMIKENIGAVIVLERENLVGMVTERDIVRSCLSLDLDPHKTTAADVAYSKVSVLNLFDPVEKAMEIITETKRRHILIEENGKFVAILSIGDLLFHLLEDKIRVIEQLENYIHTY</sequence>
<dbReference type="RefSeq" id="WP_058503925.1">
    <property type="nucleotide sequence ID" value="NZ_CAAAIF010000001.1"/>
</dbReference>
<evidence type="ECO:0000313" key="5">
    <source>
        <dbReference type="Proteomes" id="UP000054725"/>
    </source>
</evidence>
<evidence type="ECO:0000259" key="3">
    <source>
        <dbReference type="PROSITE" id="PS51371"/>
    </source>
</evidence>
<keyword evidence="5" id="KW-1185">Reference proteome</keyword>
<feature type="domain" description="CBS" evidence="3">
    <location>
        <begin position="12"/>
        <end position="71"/>
    </location>
</feature>
<keyword evidence="1 2" id="KW-0129">CBS domain</keyword>
<dbReference type="PATRIC" id="fig|45070.6.peg.922"/>
<dbReference type="InterPro" id="IPR000644">
    <property type="entry name" value="CBS_dom"/>
</dbReference>
<gene>
    <name evidence="4" type="primary">hrp1</name>
    <name evidence="4" type="ORF">Lnau_0870</name>
</gene>
<name>A0A0W0WU62_9GAMM</name>
<proteinExistence type="predicted"/>
<dbReference type="STRING" id="45070.Lnau_0870"/>
<dbReference type="InterPro" id="IPR046342">
    <property type="entry name" value="CBS_dom_sf"/>
</dbReference>
<dbReference type="PROSITE" id="PS51371">
    <property type="entry name" value="CBS"/>
    <property type="match status" value="2"/>
</dbReference>
<dbReference type="EMBL" id="LNYO01000013">
    <property type="protein sequence ID" value="KTD35886.1"/>
    <property type="molecule type" value="Genomic_DNA"/>
</dbReference>
<dbReference type="Proteomes" id="UP000054725">
    <property type="component" value="Unassembled WGS sequence"/>
</dbReference>
<dbReference type="InterPro" id="IPR051257">
    <property type="entry name" value="Diverse_CBS-Domain"/>
</dbReference>
<dbReference type="OrthoDB" id="9807125at2"/>
<evidence type="ECO:0000256" key="2">
    <source>
        <dbReference type="PROSITE-ProRule" id="PRU00703"/>
    </source>
</evidence>
<dbReference type="SUPFAM" id="SSF54631">
    <property type="entry name" value="CBS-domain pair"/>
    <property type="match status" value="1"/>
</dbReference>
<protein>
    <submittedName>
        <fullName evidence="4">Hypoxic response protein 1</fullName>
    </submittedName>
</protein>